<evidence type="ECO:0000256" key="4">
    <source>
        <dbReference type="ARBA" id="ARBA00023180"/>
    </source>
</evidence>
<dbReference type="PANTHER" id="PTHR11475">
    <property type="entry name" value="OXIDASE/PEROXIDASE"/>
    <property type="match status" value="1"/>
</dbReference>
<dbReference type="SUPFAM" id="SSF48113">
    <property type="entry name" value="Heme-dependent peroxidases"/>
    <property type="match status" value="1"/>
</dbReference>
<keyword evidence="3 7" id="KW-0575">Peroxidase</keyword>
<dbReference type="InterPro" id="IPR010255">
    <property type="entry name" value="Haem_peroxidase_sf"/>
</dbReference>
<dbReference type="GO" id="GO:0004601">
    <property type="term" value="F:peroxidase activity"/>
    <property type="evidence" value="ECO:0007669"/>
    <property type="project" value="UniProtKB-KW"/>
</dbReference>
<keyword evidence="5" id="KW-0479">Metal-binding</keyword>
<keyword evidence="3 7" id="KW-0560">Oxidoreductase</keyword>
<keyword evidence="5" id="KW-0408">Iron</keyword>
<dbReference type="PROSITE" id="PS50292">
    <property type="entry name" value="PEROXIDASE_3"/>
    <property type="match status" value="1"/>
</dbReference>
<keyword evidence="4" id="KW-0325">Glycoprotein</keyword>
<comment type="subcellular location">
    <subcellularLocation>
        <location evidence="1">Secreted</location>
    </subcellularLocation>
</comment>
<reference evidence="7" key="1">
    <citation type="submission" date="2015-10" db="EMBL/GenBank/DDBJ databases">
        <title>Daphnia magna gene sets from two clonal populations assembled and annotated with EvidentialGene.</title>
        <authorList>
            <person name="Gilbert D."/>
            <person name="Podicheti R."/>
            <person name="Orsini L."/>
            <person name="Colbourne J."/>
            <person name="Pfrender M."/>
        </authorList>
    </citation>
    <scope>NUCLEOTIDE SEQUENCE</scope>
</reference>
<dbReference type="Pfam" id="PF03098">
    <property type="entry name" value="An_peroxidase"/>
    <property type="match status" value="1"/>
</dbReference>
<evidence type="ECO:0000256" key="3">
    <source>
        <dbReference type="ARBA" id="ARBA00022559"/>
    </source>
</evidence>
<accession>A0A0P4WTH7</accession>
<dbReference type="GO" id="GO:0005576">
    <property type="term" value="C:extracellular region"/>
    <property type="evidence" value="ECO:0007669"/>
    <property type="project" value="UniProtKB-SubCell"/>
</dbReference>
<name>A0A0P4WTH7_9CRUS</name>
<evidence type="ECO:0000313" key="7">
    <source>
        <dbReference type="EMBL" id="JAI72377.1"/>
    </source>
</evidence>
<dbReference type="PANTHER" id="PTHR11475:SF4">
    <property type="entry name" value="CHORION PEROXIDASE"/>
    <property type="match status" value="1"/>
</dbReference>
<reference evidence="7" key="3">
    <citation type="submission" date="2015-10" db="EMBL/GenBank/DDBJ databases">
        <authorList>
            <person name="Gilbert D.G."/>
        </authorList>
    </citation>
    <scope>NUCLEOTIDE SEQUENCE</scope>
</reference>
<evidence type="ECO:0000256" key="6">
    <source>
        <dbReference type="SAM" id="SignalP"/>
    </source>
</evidence>
<evidence type="ECO:0000256" key="2">
    <source>
        <dbReference type="ARBA" id="ARBA00022525"/>
    </source>
</evidence>
<keyword evidence="2" id="KW-0964">Secreted</keyword>
<dbReference type="GO" id="GO:0006979">
    <property type="term" value="P:response to oxidative stress"/>
    <property type="evidence" value="ECO:0007669"/>
    <property type="project" value="InterPro"/>
</dbReference>
<dbReference type="GO" id="GO:0020037">
    <property type="term" value="F:heme binding"/>
    <property type="evidence" value="ECO:0007669"/>
    <property type="project" value="InterPro"/>
</dbReference>
<proteinExistence type="predicted"/>
<dbReference type="CDD" id="cd09823">
    <property type="entry name" value="peroxinectin_like"/>
    <property type="match status" value="1"/>
</dbReference>
<dbReference type="GO" id="GO:0046872">
    <property type="term" value="F:metal ion binding"/>
    <property type="evidence" value="ECO:0007669"/>
    <property type="project" value="UniProtKB-KW"/>
</dbReference>
<dbReference type="FunFam" id="1.10.640.10:FF:000014">
    <property type="entry name" value="Uncharacterized protein"/>
    <property type="match status" value="1"/>
</dbReference>
<evidence type="ECO:0000256" key="5">
    <source>
        <dbReference type="PIRSR" id="PIRSR619791-2"/>
    </source>
</evidence>
<reference evidence="8" key="2">
    <citation type="submission" date="2015-10" db="EMBL/GenBank/DDBJ databases">
        <title>EvidentialGene: Evidence-directed Construction of Complete mRNA Transcriptomes without Genomes.</title>
        <authorList>
            <person name="Gilbert D.G."/>
        </authorList>
    </citation>
    <scope>NUCLEOTIDE SEQUENCE</scope>
</reference>
<feature type="chain" id="PRO_5013461553" evidence="6">
    <location>
        <begin position="18"/>
        <end position="596"/>
    </location>
</feature>
<dbReference type="PRINTS" id="PR00457">
    <property type="entry name" value="ANPEROXIDASE"/>
</dbReference>
<feature type="binding site" description="axial binding residue" evidence="5">
    <location>
        <position position="347"/>
    </location>
    <ligand>
        <name>heme b</name>
        <dbReference type="ChEBI" id="CHEBI:60344"/>
    </ligand>
    <ligandPart>
        <name>Fe</name>
        <dbReference type="ChEBI" id="CHEBI:18248"/>
    </ligandPart>
</feature>
<dbReference type="OrthoDB" id="823504at2759"/>
<evidence type="ECO:0000256" key="1">
    <source>
        <dbReference type="ARBA" id="ARBA00004613"/>
    </source>
</evidence>
<feature type="signal peptide" evidence="6">
    <location>
        <begin position="1"/>
        <end position="17"/>
    </location>
</feature>
<organism evidence="7">
    <name type="scientific">Daphnia magna</name>
    <dbReference type="NCBI Taxonomy" id="35525"/>
    <lineage>
        <taxon>Eukaryota</taxon>
        <taxon>Metazoa</taxon>
        <taxon>Ecdysozoa</taxon>
        <taxon>Arthropoda</taxon>
        <taxon>Crustacea</taxon>
        <taxon>Branchiopoda</taxon>
        <taxon>Diplostraca</taxon>
        <taxon>Cladocera</taxon>
        <taxon>Anomopoda</taxon>
        <taxon>Daphniidae</taxon>
        <taxon>Daphnia</taxon>
    </lineage>
</organism>
<keyword evidence="6" id="KW-0732">Signal</keyword>
<dbReference type="InterPro" id="IPR037120">
    <property type="entry name" value="Haem_peroxidase_sf_animal"/>
</dbReference>
<dbReference type="InterPro" id="IPR019791">
    <property type="entry name" value="Haem_peroxidase_animal"/>
</dbReference>
<protein>
    <submittedName>
        <fullName evidence="7">Double oxidase: two peroxidase domains</fullName>
    </submittedName>
</protein>
<dbReference type="Gene3D" id="1.10.640.10">
    <property type="entry name" value="Haem peroxidase domain superfamily, animal type"/>
    <property type="match status" value="1"/>
</dbReference>
<dbReference type="AlphaFoldDB" id="A0A0P4WTH7"/>
<dbReference type="EMBL" id="GDIQ01058509">
    <property type="protein sequence ID" value="JAN36228.1"/>
    <property type="molecule type" value="Transcribed_RNA"/>
</dbReference>
<keyword evidence="5" id="KW-0349">Heme</keyword>
<sequence length="596" mass="66408">MVFILMLVLALAAGTLSEEDASVRQATPLPPAPRCDPTYMYRTFDGTCNNLNFPRFGQAGTIFQRLMGPATYANDLSAIRLAKSGNRLPSTRLISTKVTVNSSFFDYDASLITMQWGQFMDHDLTQTPQFPITGGCCDGGLFGNVKANPNADCLHIPIPSGDPVYSNVNCMNMIRSTYGPRLDGTMPPRRQQINALTHWIDGSQIYGNNNSTAQSLRDRSSGKGLLAFSVQNGKVLLPTSPSTCADCFVAGDNRVREQPLLTVMHTLWLREHNRVAKALYAKFGPSRSDEFYYQEARRIVIAEIQHITYREYLPVILGPEVPLIPFDTQFNPAIFNEFATAAYRMGHSQLRSFIKLFEADGTGSDQSFFLGNSFLTGSFRLLNPKFIDNALRGQLLVPAHSVDECFAPDITSQLFRTTTALGADLVAINMQRGRDHGLPPYVRARQIALENSGLKPYPPPPPPMTFDDLAPTHSLEVIKSLKAVYKSVEDIDLYIGGVTERPLPGAAVGPTFAYIIAQQFDNLRRTDRFFYANLGQTVSFTPRQFDEIRKVSLARIICDNNDGTITQIQPMAFRRPSRYNMPIPCAKIPEVNFNYY</sequence>
<dbReference type="EMBL" id="GDIP01251024">
    <property type="protein sequence ID" value="JAI72377.1"/>
    <property type="molecule type" value="Transcribed_RNA"/>
</dbReference>
<evidence type="ECO:0000313" key="8">
    <source>
        <dbReference type="EMBL" id="JAN36228.1"/>
    </source>
</evidence>